<proteinExistence type="predicted"/>
<keyword evidence="1" id="KW-0732">Signal</keyword>
<evidence type="ECO:0000256" key="1">
    <source>
        <dbReference type="SAM" id="SignalP"/>
    </source>
</evidence>
<dbReference type="EnsemblMetazoa" id="ACUA008658-RA">
    <property type="protein sequence ID" value="ACUA008658-PA"/>
    <property type="gene ID" value="ACUA008658"/>
</dbReference>
<organism evidence="2 3">
    <name type="scientific">Anopheles culicifacies</name>
    <dbReference type="NCBI Taxonomy" id="139723"/>
    <lineage>
        <taxon>Eukaryota</taxon>
        <taxon>Metazoa</taxon>
        <taxon>Ecdysozoa</taxon>
        <taxon>Arthropoda</taxon>
        <taxon>Hexapoda</taxon>
        <taxon>Insecta</taxon>
        <taxon>Pterygota</taxon>
        <taxon>Neoptera</taxon>
        <taxon>Endopterygota</taxon>
        <taxon>Diptera</taxon>
        <taxon>Nematocera</taxon>
        <taxon>Culicoidea</taxon>
        <taxon>Culicidae</taxon>
        <taxon>Anophelinae</taxon>
        <taxon>Anopheles</taxon>
        <taxon>culicifacies species complex</taxon>
    </lineage>
</organism>
<protein>
    <submittedName>
        <fullName evidence="2">Uncharacterized protein</fullName>
    </submittedName>
</protein>
<dbReference type="EMBL" id="AXCM01010550">
    <property type="status" value="NOT_ANNOTATED_CDS"/>
    <property type="molecule type" value="Genomic_DNA"/>
</dbReference>
<sequence length="212" mass="23974">MNLRLCIVLFVSMAVVTVKGLPGLGDSLWSKLSATSLKSAPLFADDQIARSFPKTAPFPNPKEEPRKSKPLVETKLAVPLVSEDQPMLKLLPEAFSSKPQKKEPEVLVKTRSNPDAESDESVVPIFAKLLLGDPNRPQLASTENLRKINWRSVETELELPNKHTMPMVKELLLKTEELLRVFLEIQQESNGFVDDVRRHNRNARKEYIGYFN</sequence>
<dbReference type="VEuPathDB" id="VectorBase:ACUA008658"/>
<reference evidence="3" key="1">
    <citation type="submission" date="2013-09" db="EMBL/GenBank/DDBJ databases">
        <title>The Genome Sequence of Anopheles culicifacies species A.</title>
        <authorList>
            <consortium name="The Broad Institute Genomics Platform"/>
            <person name="Neafsey D.E."/>
            <person name="Besansky N."/>
            <person name="Howell P."/>
            <person name="Walton C."/>
            <person name="Young S.K."/>
            <person name="Zeng Q."/>
            <person name="Gargeya S."/>
            <person name="Fitzgerald M."/>
            <person name="Haas B."/>
            <person name="Abouelleil A."/>
            <person name="Allen A.W."/>
            <person name="Alvarado L."/>
            <person name="Arachchi H.M."/>
            <person name="Berlin A.M."/>
            <person name="Chapman S.B."/>
            <person name="Gainer-Dewar J."/>
            <person name="Goldberg J."/>
            <person name="Griggs A."/>
            <person name="Gujja S."/>
            <person name="Hansen M."/>
            <person name="Howarth C."/>
            <person name="Imamovic A."/>
            <person name="Ireland A."/>
            <person name="Larimer J."/>
            <person name="McCowan C."/>
            <person name="Murphy C."/>
            <person name="Pearson M."/>
            <person name="Poon T.W."/>
            <person name="Priest M."/>
            <person name="Roberts A."/>
            <person name="Saif S."/>
            <person name="Shea T."/>
            <person name="Sisk P."/>
            <person name="Sykes S."/>
            <person name="Wortman J."/>
            <person name="Nusbaum C."/>
            <person name="Birren B."/>
        </authorList>
    </citation>
    <scope>NUCLEOTIDE SEQUENCE [LARGE SCALE GENOMIC DNA]</scope>
    <source>
        <strain evidence="3">A-37</strain>
    </source>
</reference>
<evidence type="ECO:0000313" key="2">
    <source>
        <dbReference type="EnsemblMetazoa" id="ACUA008658-PA"/>
    </source>
</evidence>
<feature type="signal peptide" evidence="1">
    <location>
        <begin position="1"/>
        <end position="20"/>
    </location>
</feature>
<reference evidence="2" key="2">
    <citation type="submission" date="2020-05" db="UniProtKB">
        <authorList>
            <consortium name="EnsemblMetazoa"/>
        </authorList>
    </citation>
    <scope>IDENTIFICATION</scope>
    <source>
        <strain evidence="2">A-37</strain>
    </source>
</reference>
<dbReference type="Proteomes" id="UP000075883">
    <property type="component" value="Unassembled WGS sequence"/>
</dbReference>
<accession>A0A182M3M9</accession>
<keyword evidence="3" id="KW-1185">Reference proteome</keyword>
<dbReference type="AlphaFoldDB" id="A0A182M3M9"/>
<evidence type="ECO:0000313" key="3">
    <source>
        <dbReference type="Proteomes" id="UP000075883"/>
    </source>
</evidence>
<feature type="chain" id="PRO_5008127807" evidence="1">
    <location>
        <begin position="21"/>
        <end position="212"/>
    </location>
</feature>
<name>A0A182M3M9_9DIPT</name>